<dbReference type="InterPro" id="IPR001497">
    <property type="entry name" value="MethylDNA_cys_MeTrfase_AS"/>
</dbReference>
<keyword evidence="6" id="KW-0227">DNA damage</keyword>
<comment type="similarity">
    <text evidence="2">Belongs to the MGMT family.</text>
</comment>
<dbReference type="Gene3D" id="1.10.10.10">
    <property type="entry name" value="Winged helix-like DNA-binding domain superfamily/Winged helix DNA-binding domain"/>
    <property type="match status" value="1"/>
</dbReference>
<keyword evidence="5 10" id="KW-0808">Transferase</keyword>
<reference evidence="10 11" key="1">
    <citation type="submission" date="2020-07" db="EMBL/GenBank/DDBJ databases">
        <title>Taxonomic revisions and descriptions of new bacterial species based on genomic comparisons in the high-G+C-content subgroup of the family Alcaligenaceae.</title>
        <authorList>
            <person name="Szabo A."/>
            <person name="Felfoldi T."/>
        </authorList>
    </citation>
    <scope>NUCLEOTIDE SEQUENCE [LARGE SCALE GENOMIC DNA]</scope>
    <source>
        <strain evidence="10 11">DSM 25264</strain>
    </source>
</reference>
<name>A0A853FAF3_9BURK</name>
<evidence type="ECO:0000259" key="9">
    <source>
        <dbReference type="Pfam" id="PF01035"/>
    </source>
</evidence>
<sequence>MESHAIAPFRYNFRAPGLSVRGPILFAHGPSSLGQVLIGRSQAGICAIFIDDSADALVGQLTQAFPREKLLRDQAALQEDLHQVIAFLERMPPTHAVDLDIGGTPFQQKVWRALCHIPSGQTCSYTELARQVCRPDAVRAVAGACASNVLAIAIPCHRVVRSDGSITGYRWGIARKRALIEQERRQ</sequence>
<dbReference type="SUPFAM" id="SSF53155">
    <property type="entry name" value="Methylated DNA-protein cysteine methyltransferase domain"/>
    <property type="match status" value="1"/>
</dbReference>
<dbReference type="PROSITE" id="PS00374">
    <property type="entry name" value="MGMT"/>
    <property type="match status" value="1"/>
</dbReference>
<accession>A0A853FAF3</accession>
<dbReference type="NCBIfam" id="TIGR00589">
    <property type="entry name" value="ogt"/>
    <property type="match status" value="1"/>
</dbReference>
<dbReference type="GO" id="GO:0032259">
    <property type="term" value="P:methylation"/>
    <property type="evidence" value="ECO:0007669"/>
    <property type="project" value="UniProtKB-KW"/>
</dbReference>
<dbReference type="PANTHER" id="PTHR10815">
    <property type="entry name" value="METHYLATED-DNA--PROTEIN-CYSTEINE METHYLTRANSFERASE"/>
    <property type="match status" value="1"/>
</dbReference>
<evidence type="ECO:0000256" key="4">
    <source>
        <dbReference type="ARBA" id="ARBA00022603"/>
    </source>
</evidence>
<evidence type="ECO:0000256" key="6">
    <source>
        <dbReference type="ARBA" id="ARBA00022763"/>
    </source>
</evidence>
<keyword evidence="11" id="KW-1185">Reference proteome</keyword>
<dbReference type="InterPro" id="IPR036388">
    <property type="entry name" value="WH-like_DNA-bd_sf"/>
</dbReference>
<dbReference type="PANTHER" id="PTHR10815:SF14">
    <property type="entry name" value="BIFUNCTIONAL TRANSCRIPTIONAL ACTIVATOR_DNA REPAIR ENZYME ADA"/>
    <property type="match status" value="1"/>
</dbReference>
<dbReference type="FunFam" id="1.10.10.10:FF:000214">
    <property type="entry name" value="Methylated-DNA--protein-cysteine methyltransferase"/>
    <property type="match status" value="1"/>
</dbReference>
<dbReference type="Proteomes" id="UP000580517">
    <property type="component" value="Unassembled WGS sequence"/>
</dbReference>
<dbReference type="GO" id="GO:0006281">
    <property type="term" value="P:DNA repair"/>
    <property type="evidence" value="ECO:0007669"/>
    <property type="project" value="UniProtKB-KW"/>
</dbReference>
<proteinExistence type="inferred from homology"/>
<dbReference type="Gene3D" id="3.30.160.70">
    <property type="entry name" value="Methylated DNA-protein cysteine methyltransferase domain"/>
    <property type="match status" value="1"/>
</dbReference>
<dbReference type="SUPFAM" id="SSF46767">
    <property type="entry name" value="Methylated DNA-protein cysteine methyltransferase, C-terminal domain"/>
    <property type="match status" value="1"/>
</dbReference>
<gene>
    <name evidence="10" type="ORF">H0A68_06835</name>
</gene>
<evidence type="ECO:0000256" key="3">
    <source>
        <dbReference type="ARBA" id="ARBA00011918"/>
    </source>
</evidence>
<comment type="catalytic activity">
    <reaction evidence="8">
        <text>a 6-O-methyl-2'-deoxyguanosine in DNA + L-cysteinyl-[protein] = S-methyl-L-cysteinyl-[protein] + a 2'-deoxyguanosine in DNA</text>
        <dbReference type="Rhea" id="RHEA:24000"/>
        <dbReference type="Rhea" id="RHEA-COMP:10131"/>
        <dbReference type="Rhea" id="RHEA-COMP:10132"/>
        <dbReference type="Rhea" id="RHEA-COMP:11367"/>
        <dbReference type="Rhea" id="RHEA-COMP:11368"/>
        <dbReference type="ChEBI" id="CHEBI:29950"/>
        <dbReference type="ChEBI" id="CHEBI:82612"/>
        <dbReference type="ChEBI" id="CHEBI:85445"/>
        <dbReference type="ChEBI" id="CHEBI:85448"/>
        <dbReference type="EC" id="2.1.1.63"/>
    </reaction>
</comment>
<dbReference type="OrthoDB" id="9802228at2"/>
<evidence type="ECO:0000256" key="2">
    <source>
        <dbReference type="ARBA" id="ARBA00008711"/>
    </source>
</evidence>
<dbReference type="AlphaFoldDB" id="A0A853FAF3"/>
<dbReference type="EMBL" id="JACCEW010000002">
    <property type="protein sequence ID" value="NYT36582.1"/>
    <property type="molecule type" value="Genomic_DNA"/>
</dbReference>
<evidence type="ECO:0000256" key="5">
    <source>
        <dbReference type="ARBA" id="ARBA00022679"/>
    </source>
</evidence>
<evidence type="ECO:0000256" key="8">
    <source>
        <dbReference type="ARBA" id="ARBA00049348"/>
    </source>
</evidence>
<dbReference type="InterPro" id="IPR036631">
    <property type="entry name" value="MGMT_N_sf"/>
</dbReference>
<evidence type="ECO:0000256" key="7">
    <source>
        <dbReference type="ARBA" id="ARBA00023204"/>
    </source>
</evidence>
<dbReference type="CDD" id="cd06445">
    <property type="entry name" value="ATase"/>
    <property type="match status" value="1"/>
</dbReference>
<evidence type="ECO:0000256" key="1">
    <source>
        <dbReference type="ARBA" id="ARBA00001286"/>
    </source>
</evidence>
<feature type="domain" description="Methylated-DNA-[protein]-cysteine S-methyltransferase DNA binding" evidence="9">
    <location>
        <begin position="105"/>
        <end position="184"/>
    </location>
</feature>
<dbReference type="Pfam" id="PF01035">
    <property type="entry name" value="DNA_binding_1"/>
    <property type="match status" value="1"/>
</dbReference>
<protein>
    <recommendedName>
        <fullName evidence="3">methylated-DNA--[protein]-cysteine S-methyltransferase</fullName>
        <ecNumber evidence="3">2.1.1.63</ecNumber>
    </recommendedName>
</protein>
<organism evidence="10 11">
    <name type="scientific">Allopusillimonas soli</name>
    <dbReference type="NCBI Taxonomy" id="659016"/>
    <lineage>
        <taxon>Bacteria</taxon>
        <taxon>Pseudomonadati</taxon>
        <taxon>Pseudomonadota</taxon>
        <taxon>Betaproteobacteria</taxon>
        <taxon>Burkholderiales</taxon>
        <taxon>Alcaligenaceae</taxon>
        <taxon>Allopusillimonas</taxon>
    </lineage>
</organism>
<evidence type="ECO:0000313" key="11">
    <source>
        <dbReference type="Proteomes" id="UP000580517"/>
    </source>
</evidence>
<dbReference type="GO" id="GO:0003908">
    <property type="term" value="F:methylated-DNA-[protein]-cysteine S-methyltransferase activity"/>
    <property type="evidence" value="ECO:0007669"/>
    <property type="project" value="UniProtKB-EC"/>
</dbReference>
<evidence type="ECO:0000313" key="10">
    <source>
        <dbReference type="EMBL" id="NYT36582.1"/>
    </source>
</evidence>
<dbReference type="InterPro" id="IPR036217">
    <property type="entry name" value="MethylDNA_cys_MeTrfase_DNAb"/>
</dbReference>
<keyword evidence="4 10" id="KW-0489">Methyltransferase</keyword>
<dbReference type="EC" id="2.1.1.63" evidence="3"/>
<comment type="caution">
    <text evidence="10">The sequence shown here is derived from an EMBL/GenBank/DDBJ whole genome shotgun (WGS) entry which is preliminary data.</text>
</comment>
<keyword evidence="7" id="KW-0234">DNA repair</keyword>
<dbReference type="InterPro" id="IPR014048">
    <property type="entry name" value="MethylDNA_cys_MeTrfase_DNA-bd"/>
</dbReference>
<comment type="catalytic activity">
    <reaction evidence="1">
        <text>a 4-O-methyl-thymidine in DNA + L-cysteinyl-[protein] = a thymidine in DNA + S-methyl-L-cysteinyl-[protein]</text>
        <dbReference type="Rhea" id="RHEA:53428"/>
        <dbReference type="Rhea" id="RHEA-COMP:10131"/>
        <dbReference type="Rhea" id="RHEA-COMP:10132"/>
        <dbReference type="Rhea" id="RHEA-COMP:13555"/>
        <dbReference type="Rhea" id="RHEA-COMP:13556"/>
        <dbReference type="ChEBI" id="CHEBI:29950"/>
        <dbReference type="ChEBI" id="CHEBI:82612"/>
        <dbReference type="ChEBI" id="CHEBI:137386"/>
        <dbReference type="ChEBI" id="CHEBI:137387"/>
        <dbReference type="EC" id="2.1.1.63"/>
    </reaction>
</comment>